<dbReference type="Gene3D" id="3.30.40.10">
    <property type="entry name" value="Zinc/RING finger domain, C3HC4 (zinc finger)"/>
    <property type="match status" value="1"/>
</dbReference>
<evidence type="ECO:0000256" key="13">
    <source>
        <dbReference type="ARBA" id="ARBA00024209"/>
    </source>
</evidence>
<proteinExistence type="inferred from homology"/>
<dbReference type="InterPro" id="IPR013083">
    <property type="entry name" value="Znf_RING/FYVE/PHD"/>
</dbReference>
<comment type="subcellular location">
    <subcellularLocation>
        <location evidence="2">Membrane</location>
        <topology evidence="2">Single-pass membrane protein</topology>
    </subcellularLocation>
</comment>
<evidence type="ECO:0000256" key="9">
    <source>
        <dbReference type="ARBA" id="ARBA00022786"/>
    </source>
</evidence>
<evidence type="ECO:0000256" key="11">
    <source>
        <dbReference type="ARBA" id="ARBA00022989"/>
    </source>
</evidence>
<dbReference type="FunFam" id="3.30.40.10:FF:000187">
    <property type="entry name" value="E3 ubiquitin-protein ligase ATL6"/>
    <property type="match status" value="1"/>
</dbReference>
<accession>A0AAD8N8U6</accession>
<evidence type="ECO:0000256" key="6">
    <source>
        <dbReference type="ARBA" id="ARBA00022692"/>
    </source>
</evidence>
<evidence type="ECO:0000256" key="5">
    <source>
        <dbReference type="ARBA" id="ARBA00022679"/>
    </source>
</evidence>
<evidence type="ECO:0000256" key="14">
    <source>
        <dbReference type="PROSITE-ProRule" id="PRU00175"/>
    </source>
</evidence>
<feature type="domain" description="RING-type" evidence="16">
    <location>
        <begin position="92"/>
        <end position="134"/>
    </location>
</feature>
<keyword evidence="10" id="KW-0862">Zinc</keyword>
<evidence type="ECO:0000256" key="3">
    <source>
        <dbReference type="ARBA" id="ARBA00004906"/>
    </source>
</evidence>
<keyword evidence="9" id="KW-0833">Ubl conjugation pathway</keyword>
<dbReference type="SMART" id="SM00184">
    <property type="entry name" value="RING"/>
    <property type="match status" value="1"/>
</dbReference>
<keyword evidence="18" id="KW-1185">Reference proteome</keyword>
<evidence type="ECO:0000256" key="7">
    <source>
        <dbReference type="ARBA" id="ARBA00022723"/>
    </source>
</evidence>
<dbReference type="SUPFAM" id="SSF57850">
    <property type="entry name" value="RING/U-box"/>
    <property type="match status" value="1"/>
</dbReference>
<keyword evidence="6 15" id="KW-0812">Transmembrane</keyword>
<evidence type="ECO:0000256" key="2">
    <source>
        <dbReference type="ARBA" id="ARBA00004167"/>
    </source>
</evidence>
<dbReference type="EC" id="2.3.2.27" evidence="4"/>
<name>A0AAD8N8U6_9APIA</name>
<evidence type="ECO:0000256" key="10">
    <source>
        <dbReference type="ARBA" id="ARBA00022833"/>
    </source>
</evidence>
<keyword evidence="8 14" id="KW-0863">Zinc-finger</keyword>
<dbReference type="EMBL" id="JAUIZM010000002">
    <property type="protein sequence ID" value="KAK1398853.1"/>
    <property type="molecule type" value="Genomic_DNA"/>
</dbReference>
<comment type="similarity">
    <text evidence="13">Belongs to the RING-type zinc finger family. ATL subfamily.</text>
</comment>
<keyword evidence="5" id="KW-0808">Transferase</keyword>
<evidence type="ECO:0000256" key="1">
    <source>
        <dbReference type="ARBA" id="ARBA00000900"/>
    </source>
</evidence>
<dbReference type="Pfam" id="PF13639">
    <property type="entry name" value="zf-RING_2"/>
    <property type="match status" value="1"/>
</dbReference>
<comment type="caution">
    <text evidence="17">The sequence shown here is derived from an EMBL/GenBank/DDBJ whole genome shotgun (WGS) entry which is preliminary data.</text>
</comment>
<keyword evidence="12 15" id="KW-0472">Membrane</keyword>
<dbReference type="GO" id="GO:0016020">
    <property type="term" value="C:membrane"/>
    <property type="evidence" value="ECO:0007669"/>
    <property type="project" value="UniProtKB-SubCell"/>
</dbReference>
<evidence type="ECO:0000256" key="15">
    <source>
        <dbReference type="SAM" id="Phobius"/>
    </source>
</evidence>
<feature type="transmembrane region" description="Helical" evidence="15">
    <location>
        <begin position="22"/>
        <end position="44"/>
    </location>
</feature>
<dbReference type="PANTHER" id="PTHR46539">
    <property type="entry name" value="E3 UBIQUITIN-PROTEIN LIGASE ATL42"/>
    <property type="match status" value="1"/>
</dbReference>
<comment type="catalytic activity">
    <reaction evidence="1">
        <text>S-ubiquitinyl-[E2 ubiquitin-conjugating enzyme]-L-cysteine + [acceptor protein]-L-lysine = [E2 ubiquitin-conjugating enzyme]-L-cysteine + N(6)-ubiquitinyl-[acceptor protein]-L-lysine.</text>
        <dbReference type="EC" id="2.3.2.27"/>
    </reaction>
</comment>
<protein>
    <recommendedName>
        <fullName evidence="4">RING-type E3 ubiquitin transferase</fullName>
        <ecNumber evidence="4">2.3.2.27</ecNumber>
    </recommendedName>
</protein>
<dbReference type="GO" id="GO:0008270">
    <property type="term" value="F:zinc ion binding"/>
    <property type="evidence" value="ECO:0007669"/>
    <property type="project" value="UniProtKB-KW"/>
</dbReference>
<reference evidence="17" key="2">
    <citation type="submission" date="2023-05" db="EMBL/GenBank/DDBJ databases">
        <authorList>
            <person name="Schelkunov M.I."/>
        </authorList>
    </citation>
    <scope>NUCLEOTIDE SEQUENCE</scope>
    <source>
        <strain evidence="17">Hsosn_3</strain>
        <tissue evidence="17">Leaf</tissue>
    </source>
</reference>
<evidence type="ECO:0000256" key="8">
    <source>
        <dbReference type="ARBA" id="ARBA00022771"/>
    </source>
</evidence>
<dbReference type="CDD" id="cd16461">
    <property type="entry name" value="RING-H2_EL5-like"/>
    <property type="match status" value="1"/>
</dbReference>
<evidence type="ECO:0000313" key="18">
    <source>
        <dbReference type="Proteomes" id="UP001237642"/>
    </source>
</evidence>
<reference evidence="17" key="1">
    <citation type="submission" date="2023-02" db="EMBL/GenBank/DDBJ databases">
        <title>Genome of toxic invasive species Heracleum sosnowskyi carries increased number of genes despite the absence of recent whole-genome duplications.</title>
        <authorList>
            <person name="Schelkunov M."/>
            <person name="Shtratnikova V."/>
            <person name="Makarenko M."/>
            <person name="Klepikova A."/>
            <person name="Omelchenko D."/>
            <person name="Novikova G."/>
            <person name="Obukhova E."/>
            <person name="Bogdanov V."/>
            <person name="Penin A."/>
            <person name="Logacheva M."/>
        </authorList>
    </citation>
    <scope>NUCLEOTIDE SEQUENCE</scope>
    <source>
        <strain evidence="17">Hsosn_3</strain>
        <tissue evidence="17">Leaf</tissue>
    </source>
</reference>
<evidence type="ECO:0000256" key="4">
    <source>
        <dbReference type="ARBA" id="ARBA00012483"/>
    </source>
</evidence>
<keyword evidence="7" id="KW-0479">Metal-binding</keyword>
<dbReference type="PROSITE" id="PS50089">
    <property type="entry name" value="ZF_RING_2"/>
    <property type="match status" value="1"/>
</dbReference>
<evidence type="ECO:0000256" key="12">
    <source>
        <dbReference type="ARBA" id="ARBA00023136"/>
    </source>
</evidence>
<dbReference type="AlphaFoldDB" id="A0AAD8N8U6"/>
<gene>
    <name evidence="17" type="ORF">POM88_008716</name>
</gene>
<dbReference type="GO" id="GO:0061630">
    <property type="term" value="F:ubiquitin protein ligase activity"/>
    <property type="evidence" value="ECO:0007669"/>
    <property type="project" value="UniProtKB-EC"/>
</dbReference>
<keyword evidence="11 15" id="KW-1133">Transmembrane helix</keyword>
<evidence type="ECO:0000313" key="17">
    <source>
        <dbReference type="EMBL" id="KAK1398853.1"/>
    </source>
</evidence>
<sequence length="190" mass="21083">MDESTSDFTTRNCKNYNINGRIMLTSVIVCFTFCLIFLIFFLYYRTHNFSHQIPTGHRFSRSFKPKGLSPFVVKSLPIFLYSSNSHDPVLECAVCLSEFQENQSGRVLPGCNHVFHVQCIDTWFVSHSDCPLCRTRVDGSDPVTRPEKMSVTAGSNSVGGSCSLPEVAVDIPMEKVGSGSGSGENELKPI</sequence>
<dbReference type="PANTHER" id="PTHR46539:SF24">
    <property type="entry name" value="(WILD MALAYSIAN BANANA) HYPOTHETICAL PROTEIN"/>
    <property type="match status" value="1"/>
</dbReference>
<organism evidence="17 18">
    <name type="scientific">Heracleum sosnowskyi</name>
    <dbReference type="NCBI Taxonomy" id="360622"/>
    <lineage>
        <taxon>Eukaryota</taxon>
        <taxon>Viridiplantae</taxon>
        <taxon>Streptophyta</taxon>
        <taxon>Embryophyta</taxon>
        <taxon>Tracheophyta</taxon>
        <taxon>Spermatophyta</taxon>
        <taxon>Magnoliopsida</taxon>
        <taxon>eudicotyledons</taxon>
        <taxon>Gunneridae</taxon>
        <taxon>Pentapetalae</taxon>
        <taxon>asterids</taxon>
        <taxon>campanulids</taxon>
        <taxon>Apiales</taxon>
        <taxon>Apiaceae</taxon>
        <taxon>Apioideae</taxon>
        <taxon>apioid superclade</taxon>
        <taxon>Tordylieae</taxon>
        <taxon>Tordyliinae</taxon>
        <taxon>Heracleum</taxon>
    </lineage>
</organism>
<evidence type="ECO:0000259" key="16">
    <source>
        <dbReference type="PROSITE" id="PS50089"/>
    </source>
</evidence>
<comment type="pathway">
    <text evidence="3">Protein modification; protein ubiquitination.</text>
</comment>
<dbReference type="Proteomes" id="UP001237642">
    <property type="component" value="Unassembled WGS sequence"/>
</dbReference>
<dbReference type="InterPro" id="IPR001841">
    <property type="entry name" value="Znf_RING"/>
</dbReference>